<evidence type="ECO:0000313" key="3">
    <source>
        <dbReference type="Proteomes" id="UP000215590"/>
    </source>
</evidence>
<evidence type="ECO:0000313" key="2">
    <source>
        <dbReference type="EMBL" id="OYR18922.1"/>
    </source>
</evidence>
<keyword evidence="1" id="KW-1133">Transmembrane helix</keyword>
<keyword evidence="1" id="KW-0812">Transmembrane</keyword>
<proteinExistence type="predicted"/>
<sequence>MGFIFAIFYFAYLSIFHLTDFAYLAILMAISLLKLPLRQIGNHDDQY</sequence>
<feature type="transmembrane region" description="Helical" evidence="1">
    <location>
        <begin position="6"/>
        <end position="33"/>
    </location>
</feature>
<dbReference type="EMBL" id="NNRJ01000019">
    <property type="protein sequence ID" value="OYR18922.1"/>
    <property type="molecule type" value="Genomic_DNA"/>
</dbReference>
<evidence type="ECO:0000256" key="1">
    <source>
        <dbReference type="SAM" id="Phobius"/>
    </source>
</evidence>
<reference evidence="2 3" key="1">
    <citation type="submission" date="2017-07" db="EMBL/GenBank/DDBJ databases">
        <title>Phylogenetic study on the rhizospheric bacterium Ochrobactrum sp. A44.</title>
        <authorList>
            <person name="Krzyzanowska D.M."/>
            <person name="Ossowicki A."/>
            <person name="Rajewska M."/>
            <person name="Maciag T."/>
            <person name="Kaczynski Z."/>
            <person name="Czerwicka M."/>
            <person name="Jafra S."/>
        </authorList>
    </citation>
    <scope>NUCLEOTIDE SEQUENCE [LARGE SCALE GENOMIC DNA]</scope>
    <source>
        <strain evidence="2 3">DSM 7216</strain>
    </source>
</reference>
<comment type="caution">
    <text evidence="2">The sequence shown here is derived from an EMBL/GenBank/DDBJ whole genome shotgun (WGS) entry which is preliminary data.</text>
</comment>
<dbReference type="AlphaFoldDB" id="A0A256FVM6"/>
<protein>
    <submittedName>
        <fullName evidence="2">Uncharacterized protein</fullName>
    </submittedName>
</protein>
<name>A0A256FVM6_9HYPH</name>
<dbReference type="Proteomes" id="UP000215590">
    <property type="component" value="Unassembled WGS sequence"/>
</dbReference>
<gene>
    <name evidence="2" type="ORF">CEV31_2262</name>
</gene>
<keyword evidence="3" id="KW-1185">Reference proteome</keyword>
<organism evidence="2 3">
    <name type="scientific">Brucella thiophenivorans</name>
    <dbReference type="NCBI Taxonomy" id="571255"/>
    <lineage>
        <taxon>Bacteria</taxon>
        <taxon>Pseudomonadati</taxon>
        <taxon>Pseudomonadota</taxon>
        <taxon>Alphaproteobacteria</taxon>
        <taxon>Hyphomicrobiales</taxon>
        <taxon>Brucellaceae</taxon>
        <taxon>Brucella/Ochrobactrum group</taxon>
        <taxon>Brucella</taxon>
    </lineage>
</organism>
<keyword evidence="1" id="KW-0472">Membrane</keyword>
<accession>A0A256FVM6</accession>